<dbReference type="Proteomes" id="UP000176445">
    <property type="component" value="Unassembled WGS sequence"/>
</dbReference>
<organism evidence="2 3">
    <name type="scientific">Candidatus Kaiserbacteria bacterium RIFCSPHIGHO2_01_FULL_54_36b</name>
    <dbReference type="NCBI Taxonomy" id="1798483"/>
    <lineage>
        <taxon>Bacteria</taxon>
        <taxon>Candidatus Kaiseribacteriota</taxon>
    </lineage>
</organism>
<gene>
    <name evidence="2" type="ORF">A2704_05010</name>
</gene>
<dbReference type="Pfam" id="PF14478">
    <property type="entry name" value="DUF4430"/>
    <property type="match status" value="1"/>
</dbReference>
<dbReference type="EMBL" id="MFKW01000079">
    <property type="protein sequence ID" value="OGG49211.1"/>
    <property type="molecule type" value="Genomic_DNA"/>
</dbReference>
<dbReference type="Gene3D" id="2.170.130.30">
    <property type="match status" value="1"/>
</dbReference>
<accession>A0A1F6CJS2</accession>
<dbReference type="AlphaFoldDB" id="A0A1F6CJS2"/>
<evidence type="ECO:0000259" key="1">
    <source>
        <dbReference type="Pfam" id="PF14478"/>
    </source>
</evidence>
<dbReference type="InterPro" id="IPR027954">
    <property type="entry name" value="Transcobalamin-like_C"/>
</dbReference>
<reference evidence="2 3" key="1">
    <citation type="journal article" date="2016" name="Nat. Commun.">
        <title>Thousands of microbial genomes shed light on interconnected biogeochemical processes in an aquifer system.</title>
        <authorList>
            <person name="Anantharaman K."/>
            <person name="Brown C.T."/>
            <person name="Hug L.A."/>
            <person name="Sharon I."/>
            <person name="Castelle C.J."/>
            <person name="Probst A.J."/>
            <person name="Thomas B.C."/>
            <person name="Singh A."/>
            <person name="Wilkins M.J."/>
            <person name="Karaoz U."/>
            <person name="Brodie E.L."/>
            <person name="Williams K.H."/>
            <person name="Hubbard S.S."/>
            <person name="Banfield J.F."/>
        </authorList>
    </citation>
    <scope>NUCLEOTIDE SEQUENCE [LARGE SCALE GENOMIC DNA]</scope>
</reference>
<evidence type="ECO:0000313" key="2">
    <source>
        <dbReference type="EMBL" id="OGG49211.1"/>
    </source>
</evidence>
<comment type="caution">
    <text evidence="2">The sequence shown here is derived from an EMBL/GenBank/DDBJ whole genome shotgun (WGS) entry which is preliminary data.</text>
</comment>
<sequence>MYKTYISLGAFVAIVIGVFVVLSGGADQVVSPVTTTAPSVQAEATTTAKTIQKIATPPRQTGAAQIATRALGLSPVLAPNITFLADGVSYDVYASEHSTVLDAMRVLASTSDFRFTGRDYPSLGFFVESIGGKSADNGYVWILYVNNKKSALGASQMPLGAGDAVEWRYEQSY</sequence>
<proteinExistence type="predicted"/>
<evidence type="ECO:0000313" key="3">
    <source>
        <dbReference type="Proteomes" id="UP000176445"/>
    </source>
</evidence>
<protein>
    <recommendedName>
        <fullName evidence="1">Transcobalamin-like C-terminal domain-containing protein</fullName>
    </recommendedName>
</protein>
<name>A0A1F6CJS2_9BACT</name>
<feature type="domain" description="Transcobalamin-like C-terminal" evidence="1">
    <location>
        <begin position="103"/>
        <end position="170"/>
    </location>
</feature>